<sequence length="248" mass="28109">MNNILIVDDEKWVRSALKWTVEQTGLPVKVVGECSNGLEALDWLNEQQADLVLVDITMPVMTGLIFLEQLRQAGNEQAVIFITVNEDFCYIQQALRAGAFDYLLKPVEVEQLTACLTKWLNHQQKALNPPKADEPSIPLAQLSPVEQVLKFIESLPPGQVTLAEAAKHVHMNPSYLSQLFKQQIGTNFIDYVTKIRLKEAKRLLTATTLRISEIAERLGYADLAYFTNIFKKTCQVTPSEYRKTHARH</sequence>
<evidence type="ECO:0000256" key="4">
    <source>
        <dbReference type="PROSITE-ProRule" id="PRU00169"/>
    </source>
</evidence>
<evidence type="ECO:0000313" key="7">
    <source>
        <dbReference type="EMBL" id="XFO69077.1"/>
    </source>
</evidence>
<dbReference type="InterPro" id="IPR018060">
    <property type="entry name" value="HTH_AraC"/>
</dbReference>
<name>A0ABZ3ITT5_9FIRM</name>
<dbReference type="PANTHER" id="PTHR43280">
    <property type="entry name" value="ARAC-FAMILY TRANSCRIPTIONAL REGULATOR"/>
    <property type="match status" value="1"/>
</dbReference>
<keyword evidence="8" id="KW-1185">Reference proteome</keyword>
<dbReference type="InterPro" id="IPR011006">
    <property type="entry name" value="CheY-like_superfamily"/>
</dbReference>
<feature type="domain" description="Response regulatory" evidence="6">
    <location>
        <begin position="3"/>
        <end position="120"/>
    </location>
</feature>
<dbReference type="Proteomes" id="UP000216752">
    <property type="component" value="Chromosome"/>
</dbReference>
<evidence type="ECO:0000256" key="2">
    <source>
        <dbReference type="ARBA" id="ARBA00023125"/>
    </source>
</evidence>
<keyword evidence="4" id="KW-0597">Phosphoprotein</keyword>
<dbReference type="InterPro" id="IPR018062">
    <property type="entry name" value="HTH_AraC-typ_CS"/>
</dbReference>
<dbReference type="Pfam" id="PF12833">
    <property type="entry name" value="HTH_18"/>
    <property type="match status" value="1"/>
</dbReference>
<dbReference type="PROSITE" id="PS01124">
    <property type="entry name" value="HTH_ARAC_FAMILY_2"/>
    <property type="match status" value="1"/>
</dbReference>
<dbReference type="Gene3D" id="1.10.10.60">
    <property type="entry name" value="Homeodomain-like"/>
    <property type="match status" value="2"/>
</dbReference>
<dbReference type="Gene3D" id="3.40.50.2300">
    <property type="match status" value="1"/>
</dbReference>
<protein>
    <submittedName>
        <fullName evidence="7">Response regulatory protein</fullName>
    </submittedName>
</protein>
<dbReference type="PROSITE" id="PS00041">
    <property type="entry name" value="HTH_ARAC_FAMILY_1"/>
    <property type="match status" value="1"/>
</dbReference>
<dbReference type="PANTHER" id="PTHR43280:SF28">
    <property type="entry name" value="HTH-TYPE TRANSCRIPTIONAL ACTIVATOR RHAS"/>
    <property type="match status" value="1"/>
</dbReference>
<feature type="domain" description="HTH araC/xylS-type" evidence="5">
    <location>
        <begin position="146"/>
        <end position="244"/>
    </location>
</feature>
<dbReference type="SUPFAM" id="SSF52172">
    <property type="entry name" value="CheY-like"/>
    <property type="match status" value="1"/>
</dbReference>
<dbReference type="PROSITE" id="PS50110">
    <property type="entry name" value="RESPONSE_REGULATORY"/>
    <property type="match status" value="1"/>
</dbReference>
<evidence type="ECO:0000313" key="8">
    <source>
        <dbReference type="Proteomes" id="UP000216752"/>
    </source>
</evidence>
<reference evidence="7" key="1">
    <citation type="submission" date="2024-05" db="EMBL/GenBank/DDBJ databases">
        <title>Isolation and characterization of Sporomusa carbonis sp. nov., a carboxydotrophic hydrogenogen in the genus of Sporomusa isolated from a charcoal burning pile.</title>
        <authorList>
            <person name="Boeer T."/>
            <person name="Rosenbaum F."/>
            <person name="Eysell L."/>
            <person name="Mueller V."/>
            <person name="Daniel R."/>
            <person name="Poehlein A."/>
        </authorList>
    </citation>
    <scope>NUCLEOTIDE SEQUENCE [LARGE SCALE GENOMIC DNA]</scope>
    <source>
        <strain evidence="7">DSM 10669</strain>
    </source>
</reference>
<dbReference type="SMART" id="SM00342">
    <property type="entry name" value="HTH_ARAC"/>
    <property type="match status" value="1"/>
</dbReference>
<dbReference type="SMART" id="SM00448">
    <property type="entry name" value="REC"/>
    <property type="match status" value="1"/>
</dbReference>
<dbReference type="SUPFAM" id="SSF46689">
    <property type="entry name" value="Homeodomain-like"/>
    <property type="match status" value="2"/>
</dbReference>
<evidence type="ECO:0000259" key="6">
    <source>
        <dbReference type="PROSITE" id="PS50110"/>
    </source>
</evidence>
<dbReference type="EMBL" id="CP155573">
    <property type="protein sequence ID" value="XFO69077.1"/>
    <property type="molecule type" value="Genomic_DNA"/>
</dbReference>
<dbReference type="InterPro" id="IPR020449">
    <property type="entry name" value="Tscrpt_reg_AraC-type_HTH"/>
</dbReference>
<feature type="modified residue" description="4-aspartylphosphate" evidence="4">
    <location>
        <position position="55"/>
    </location>
</feature>
<proteinExistence type="predicted"/>
<evidence type="ECO:0000256" key="3">
    <source>
        <dbReference type="ARBA" id="ARBA00023163"/>
    </source>
</evidence>
<dbReference type="PRINTS" id="PR00032">
    <property type="entry name" value="HTHARAC"/>
</dbReference>
<keyword evidence="1" id="KW-0805">Transcription regulation</keyword>
<dbReference type="InterPro" id="IPR001789">
    <property type="entry name" value="Sig_transdc_resp-reg_receiver"/>
</dbReference>
<gene>
    <name evidence="7" type="ORF">SPSIL_053060</name>
</gene>
<keyword evidence="3" id="KW-0804">Transcription</keyword>
<evidence type="ECO:0000256" key="1">
    <source>
        <dbReference type="ARBA" id="ARBA00023015"/>
    </source>
</evidence>
<dbReference type="InterPro" id="IPR009057">
    <property type="entry name" value="Homeodomain-like_sf"/>
</dbReference>
<organism evidence="7 8">
    <name type="scientific">Sporomusa silvacetica DSM 10669</name>
    <dbReference type="NCBI Taxonomy" id="1123289"/>
    <lineage>
        <taxon>Bacteria</taxon>
        <taxon>Bacillati</taxon>
        <taxon>Bacillota</taxon>
        <taxon>Negativicutes</taxon>
        <taxon>Selenomonadales</taxon>
        <taxon>Sporomusaceae</taxon>
        <taxon>Sporomusa</taxon>
    </lineage>
</organism>
<dbReference type="RefSeq" id="WP_094604461.1">
    <property type="nucleotide sequence ID" value="NZ_CP155573.1"/>
</dbReference>
<accession>A0ABZ3ITT5</accession>
<dbReference type="CDD" id="cd17536">
    <property type="entry name" value="REC_YesN-like"/>
    <property type="match status" value="1"/>
</dbReference>
<evidence type="ECO:0000259" key="5">
    <source>
        <dbReference type="PROSITE" id="PS01124"/>
    </source>
</evidence>
<dbReference type="Pfam" id="PF00072">
    <property type="entry name" value="Response_reg"/>
    <property type="match status" value="1"/>
</dbReference>
<keyword evidence="2" id="KW-0238">DNA-binding</keyword>